<sequence>MEVPSQKKKMLHNHRKKMLVVSVKVGLSHYQFPIPSS</sequence>
<comment type="caution">
    <text evidence="1">The sequence shown here is derived from an EMBL/GenBank/DDBJ whole genome shotgun (WGS) entry which is preliminary data.</text>
</comment>
<name>A0AA39ABA4_VITRO</name>
<proteinExistence type="predicted"/>
<keyword evidence="2" id="KW-1185">Reference proteome</keyword>
<protein>
    <submittedName>
        <fullName evidence="1">Uncharacterized protein</fullName>
    </submittedName>
</protein>
<dbReference type="Proteomes" id="UP001168098">
    <property type="component" value="Unassembled WGS sequence"/>
</dbReference>
<accession>A0AA39ABA4</accession>
<dbReference type="AlphaFoldDB" id="A0AA39ABA4"/>
<reference evidence="1 2" key="1">
    <citation type="journal article" date="2023" name="BMC Biotechnol.">
        <title>Vitis rotundifolia cv Carlos genome sequencing.</title>
        <authorList>
            <person name="Huff M."/>
            <person name="Hulse-Kemp A."/>
            <person name="Scheffler B."/>
            <person name="Youngblood R."/>
            <person name="Simpson S."/>
            <person name="Babiker E."/>
            <person name="Staton M."/>
        </authorList>
    </citation>
    <scope>NUCLEOTIDE SEQUENCE [LARGE SCALE GENOMIC DNA]</scope>
    <source>
        <tissue evidence="1">Leaf</tissue>
    </source>
</reference>
<evidence type="ECO:0000313" key="1">
    <source>
        <dbReference type="EMBL" id="KAJ9703214.1"/>
    </source>
</evidence>
<dbReference type="EMBL" id="JARBHA010000004">
    <property type="protein sequence ID" value="KAJ9703214.1"/>
    <property type="molecule type" value="Genomic_DNA"/>
</dbReference>
<organism evidence="1 2">
    <name type="scientific">Vitis rotundifolia</name>
    <name type="common">Muscadine grape</name>
    <dbReference type="NCBI Taxonomy" id="103349"/>
    <lineage>
        <taxon>Eukaryota</taxon>
        <taxon>Viridiplantae</taxon>
        <taxon>Streptophyta</taxon>
        <taxon>Embryophyta</taxon>
        <taxon>Tracheophyta</taxon>
        <taxon>Spermatophyta</taxon>
        <taxon>Magnoliopsida</taxon>
        <taxon>eudicotyledons</taxon>
        <taxon>Gunneridae</taxon>
        <taxon>Pentapetalae</taxon>
        <taxon>rosids</taxon>
        <taxon>Vitales</taxon>
        <taxon>Vitaceae</taxon>
        <taxon>Viteae</taxon>
        <taxon>Vitis</taxon>
    </lineage>
</organism>
<evidence type="ECO:0000313" key="2">
    <source>
        <dbReference type="Proteomes" id="UP001168098"/>
    </source>
</evidence>
<gene>
    <name evidence="1" type="ORF">PVL29_004841</name>
</gene>